<organism evidence="3 4">
    <name type="scientific">candidate division WWE3 bacterium GW2011_GWB2_43_22</name>
    <dbReference type="NCBI Taxonomy" id="1619118"/>
    <lineage>
        <taxon>Bacteria</taxon>
        <taxon>Katanobacteria</taxon>
    </lineage>
</organism>
<dbReference type="AlphaFoldDB" id="A0A0G1HIM1"/>
<evidence type="ECO:0000256" key="1">
    <source>
        <dbReference type="SAM" id="Phobius"/>
    </source>
</evidence>
<gene>
    <name evidence="3" type="ORF">UV89_C0020G0002</name>
</gene>
<dbReference type="EMBL" id="LCGF01000020">
    <property type="protein sequence ID" value="KKT10659.1"/>
    <property type="molecule type" value="Genomic_DNA"/>
</dbReference>
<sequence length="445" mass="49529">MQDVYLSLNNNILRLTYIGKEGLKTYSAKLTEDVVSDTKILDTQRYADEVKNGIAQLTKISPAKLELTVITEPEDTILRFIMVNKRDGDKQEQLLNDMKAKITDAPLDDLYFSYQKIAPFLYQFIGVRKPYMDNLLELATVVGISLKNVVPWLILMPKYVGTNDPAVFICRVDGSHAMALSELNGIFYSGVSNKEVTADQLESFVADLSLYKKKTPVKKVYTLNYQDFDVKGFEVSEIGLPPISNEFEEEFKVNMLVNYMLDTEPDIIFSQMNLLNLMPLPVVVKSNKSLVYVGAASILVIAGVLSFFIFFNTGGKGDNSQVASAGDQNVLSEQTSQNEPQPAQPTPALNKADLKIMVWNGSGVDGLAAGTKSLLEEKGYKVVDIDTAREVRQASLLRFKKDKMAYKDLIQGDMKEVFPEVVVEDTLAEAEEYDLLIIAGTTAEL</sequence>
<keyword evidence="1" id="KW-0472">Membrane</keyword>
<proteinExistence type="predicted"/>
<comment type="caution">
    <text evidence="3">The sequence shown here is derived from an EMBL/GenBank/DDBJ whole genome shotgun (WGS) entry which is preliminary data.</text>
</comment>
<dbReference type="Proteomes" id="UP000033910">
    <property type="component" value="Unassembled WGS sequence"/>
</dbReference>
<accession>A0A0G1HIM1</accession>
<feature type="transmembrane region" description="Helical" evidence="1">
    <location>
        <begin position="290"/>
        <end position="311"/>
    </location>
</feature>
<keyword evidence="1" id="KW-0812">Transmembrane</keyword>
<feature type="domain" description="LytR/CpsA/Psr regulator C-terminal" evidence="2">
    <location>
        <begin position="354"/>
        <end position="411"/>
    </location>
</feature>
<dbReference type="Pfam" id="PF13399">
    <property type="entry name" value="LytR_C"/>
    <property type="match status" value="1"/>
</dbReference>
<protein>
    <recommendedName>
        <fullName evidence="2">LytR/CpsA/Psr regulator C-terminal domain-containing protein</fullName>
    </recommendedName>
</protein>
<evidence type="ECO:0000313" key="3">
    <source>
        <dbReference type="EMBL" id="KKT10659.1"/>
    </source>
</evidence>
<name>A0A0G1HIM1_UNCKA</name>
<evidence type="ECO:0000313" key="4">
    <source>
        <dbReference type="Proteomes" id="UP000033910"/>
    </source>
</evidence>
<evidence type="ECO:0000259" key="2">
    <source>
        <dbReference type="Pfam" id="PF13399"/>
    </source>
</evidence>
<reference evidence="3 4" key="1">
    <citation type="journal article" date="2015" name="Nature">
        <title>rRNA introns, odd ribosomes, and small enigmatic genomes across a large radiation of phyla.</title>
        <authorList>
            <person name="Brown C.T."/>
            <person name="Hug L.A."/>
            <person name="Thomas B.C."/>
            <person name="Sharon I."/>
            <person name="Castelle C.J."/>
            <person name="Singh A."/>
            <person name="Wilkins M.J."/>
            <person name="Williams K.H."/>
            <person name="Banfield J.F."/>
        </authorList>
    </citation>
    <scope>NUCLEOTIDE SEQUENCE [LARGE SCALE GENOMIC DNA]</scope>
</reference>
<dbReference type="InterPro" id="IPR027381">
    <property type="entry name" value="LytR/CpsA/Psr_C"/>
</dbReference>
<dbReference type="Gene3D" id="3.30.70.2390">
    <property type="match status" value="1"/>
</dbReference>
<keyword evidence="1" id="KW-1133">Transmembrane helix</keyword>